<organism evidence="2 3">
    <name type="scientific">Modicella reniformis</name>
    <dbReference type="NCBI Taxonomy" id="1440133"/>
    <lineage>
        <taxon>Eukaryota</taxon>
        <taxon>Fungi</taxon>
        <taxon>Fungi incertae sedis</taxon>
        <taxon>Mucoromycota</taxon>
        <taxon>Mortierellomycotina</taxon>
        <taxon>Mortierellomycetes</taxon>
        <taxon>Mortierellales</taxon>
        <taxon>Mortierellaceae</taxon>
        <taxon>Modicella</taxon>
    </lineage>
</organism>
<name>A0A9P6MBW4_9FUNG</name>
<evidence type="ECO:0000313" key="3">
    <source>
        <dbReference type="Proteomes" id="UP000749646"/>
    </source>
</evidence>
<feature type="region of interest" description="Disordered" evidence="1">
    <location>
        <begin position="196"/>
        <end position="225"/>
    </location>
</feature>
<evidence type="ECO:0000313" key="2">
    <source>
        <dbReference type="EMBL" id="KAF9987880.1"/>
    </source>
</evidence>
<sequence>MVMSATKISQSYHGMLVDMSLPRPIPAKVALKMVQTSIKTIMYMRGQMGSTWEQLVQMLQLERLRFEEEQEQEREISPSTIPSTRASQRLRRRDNDGTLPTKVLQEFLEIGERMFVDLEESIYTQLSSRLALSGSVSSPLYISLALFIGTTITTPQEQYMMRIGPLEPLLTSCESSIPSIGVPLARLDARGTERYHHGQNGLDQLGQNNVSNPSGSFDKQQRQKLANEEKAWERRLVQQIVGISSVMDTSNAEDDESKESDVPPTNLSKRAKVHLLMKAPSGLVFQGMLPKQTIVLQEDYSIDDVQVAKSECPLSVLETAATIVNRTRRWPIYHIHVLGPAPERWRGDPGDDDHTNNIIMRELWYQVGSGIPVLSPLL</sequence>
<feature type="compositionally biased region" description="Polar residues" evidence="1">
    <location>
        <begin position="201"/>
        <end position="218"/>
    </location>
</feature>
<proteinExistence type="predicted"/>
<protein>
    <submittedName>
        <fullName evidence="2">Uncharacterized protein</fullName>
    </submittedName>
</protein>
<dbReference type="OrthoDB" id="2431911at2759"/>
<accession>A0A9P6MBW4</accession>
<feature type="compositionally biased region" description="Polar residues" evidence="1">
    <location>
        <begin position="77"/>
        <end position="87"/>
    </location>
</feature>
<dbReference type="InterPro" id="IPR053729">
    <property type="entry name" value="MAD2L1BP_domain_sf"/>
</dbReference>
<evidence type="ECO:0000256" key="1">
    <source>
        <dbReference type="SAM" id="MobiDB-lite"/>
    </source>
</evidence>
<feature type="region of interest" description="Disordered" evidence="1">
    <location>
        <begin position="69"/>
        <end position="94"/>
    </location>
</feature>
<reference evidence="2" key="1">
    <citation type="journal article" date="2020" name="Fungal Divers.">
        <title>Resolving the Mortierellaceae phylogeny through synthesis of multi-gene phylogenetics and phylogenomics.</title>
        <authorList>
            <person name="Vandepol N."/>
            <person name="Liber J."/>
            <person name="Desiro A."/>
            <person name="Na H."/>
            <person name="Kennedy M."/>
            <person name="Barry K."/>
            <person name="Grigoriev I.V."/>
            <person name="Miller A.N."/>
            <person name="O'Donnell K."/>
            <person name="Stajich J.E."/>
            <person name="Bonito G."/>
        </authorList>
    </citation>
    <scope>NUCLEOTIDE SEQUENCE</scope>
    <source>
        <strain evidence="2">MES-2147</strain>
    </source>
</reference>
<dbReference type="Proteomes" id="UP000749646">
    <property type="component" value="Unassembled WGS sequence"/>
</dbReference>
<dbReference type="AlphaFoldDB" id="A0A9P6MBW4"/>
<feature type="region of interest" description="Disordered" evidence="1">
    <location>
        <begin position="247"/>
        <end position="267"/>
    </location>
</feature>
<dbReference type="Gene3D" id="3.30.900.20">
    <property type="match status" value="1"/>
</dbReference>
<comment type="caution">
    <text evidence="2">The sequence shown here is derived from an EMBL/GenBank/DDBJ whole genome shotgun (WGS) entry which is preliminary data.</text>
</comment>
<gene>
    <name evidence="2" type="ORF">BGZ65_001457</name>
</gene>
<dbReference type="EMBL" id="JAAAHW010003153">
    <property type="protein sequence ID" value="KAF9987880.1"/>
    <property type="molecule type" value="Genomic_DNA"/>
</dbReference>
<keyword evidence="3" id="KW-1185">Reference proteome</keyword>